<comment type="caution">
    <text evidence="14">The sequence shown here is derived from an EMBL/GenBank/DDBJ whole genome shotgun (WGS) entry which is preliminary data.</text>
</comment>
<evidence type="ECO:0000259" key="12">
    <source>
        <dbReference type="Pfam" id="PF07715"/>
    </source>
</evidence>
<evidence type="ECO:0000256" key="4">
    <source>
        <dbReference type="ARBA" id="ARBA00022496"/>
    </source>
</evidence>
<keyword evidence="10" id="KW-0998">Cell outer membrane</keyword>
<keyword evidence="6 11" id="KW-0732">Signal</keyword>
<feature type="chain" id="PRO_5033644984" evidence="11">
    <location>
        <begin position="25"/>
        <end position="778"/>
    </location>
</feature>
<feature type="signal peptide" evidence="11">
    <location>
        <begin position="1"/>
        <end position="24"/>
    </location>
</feature>
<evidence type="ECO:0000256" key="10">
    <source>
        <dbReference type="ARBA" id="ARBA00023237"/>
    </source>
</evidence>
<comment type="subcellular location">
    <subcellularLocation>
        <location evidence="1">Cell outer membrane</location>
        <topology evidence="1">Multi-pass membrane protein</topology>
    </subcellularLocation>
</comment>
<evidence type="ECO:0000256" key="8">
    <source>
        <dbReference type="ARBA" id="ARBA00023065"/>
    </source>
</evidence>
<name>A0A850NKP0_9PROT</name>
<keyword evidence="3" id="KW-1134">Transmembrane beta strand</keyword>
<dbReference type="PANTHER" id="PTHR32552">
    <property type="entry name" value="FERRICHROME IRON RECEPTOR-RELATED"/>
    <property type="match status" value="1"/>
</dbReference>
<evidence type="ECO:0000313" key="14">
    <source>
        <dbReference type="EMBL" id="NVN29484.1"/>
    </source>
</evidence>
<evidence type="ECO:0000256" key="3">
    <source>
        <dbReference type="ARBA" id="ARBA00022452"/>
    </source>
</evidence>
<gene>
    <name evidence="13" type="ORF">FHR90_001753</name>
    <name evidence="14" type="ORF">HUK83_03925</name>
</gene>
<dbReference type="InterPro" id="IPR037066">
    <property type="entry name" value="Plug_dom_sf"/>
</dbReference>
<evidence type="ECO:0000256" key="2">
    <source>
        <dbReference type="ARBA" id="ARBA00022448"/>
    </source>
</evidence>
<evidence type="ECO:0000313" key="15">
    <source>
        <dbReference type="Proteomes" id="UP000557688"/>
    </source>
</evidence>
<reference evidence="13 15" key="2">
    <citation type="submission" date="2020-08" db="EMBL/GenBank/DDBJ databases">
        <title>Genomic Encyclopedia of Type Strains, Phase III (KMG-III): the genomes of soil and plant-associated and newly described type strains.</title>
        <authorList>
            <person name="Whitman W."/>
        </authorList>
    </citation>
    <scope>NUCLEOTIDE SEQUENCE [LARGE SCALE GENOMIC DNA]</scope>
    <source>
        <strain evidence="13 15">CECT 8088</strain>
    </source>
</reference>
<keyword evidence="4" id="KW-0410">Iron transport</keyword>
<evidence type="ECO:0000313" key="13">
    <source>
        <dbReference type="EMBL" id="MBB3173921.1"/>
    </source>
</evidence>
<keyword evidence="2" id="KW-0813">Transport</keyword>
<dbReference type="Proteomes" id="UP000557688">
    <property type="component" value="Unassembled WGS sequence"/>
</dbReference>
<reference evidence="14 16" key="1">
    <citation type="submission" date="2020-06" db="EMBL/GenBank/DDBJ databases">
        <title>Description of novel acetic acid bacteria.</title>
        <authorList>
            <person name="Sombolestani A."/>
        </authorList>
    </citation>
    <scope>NUCLEOTIDE SEQUENCE [LARGE SCALE GENOMIC DNA]</scope>
    <source>
        <strain evidence="14 16">LMG 26838</strain>
    </source>
</reference>
<sequence length="778" mass="82672">MYRTALLASAAGLSFLVLDDQAIAATKTKHHTARHASAAASAATTAAAPTATAAPVRSRPAPAVAADNIVVTGARRNAGGGMMRVETAPHAVQTVTRAYIDIRSPTSSPLDLIRNLPSVSVSTPDPAGIQGGAIQSRGLTDGDMGLLVDGAPASGAKFIAQNIDAEDVGAVTLTPGSSAISVPTTSAAAGVLDQQTRDPSTKAGGFVDGSYGTNNTSREYIRLESGLIGNSGVRSYVSFSNTHARSWMTAGINDRKHVDVGLLKTTAAGSSAKLFFGWNEADFVINTYPTEAKFFTYKHTGQGYGRSADAASTNYWQNYINHWNQFISTAPIHLVGNEAVSLDIDPYFMFGHGWSSSSRGRAAAGAYTYYDGSPVAAGTRLTGYYNAQHQRDGGVTVKANTRLDAHNTLTFGWWYDNNSNLVSFPGSVTKPDGAAASPLDLTYAYYNKGVRSSMVDVGYTLNALFVEDAASYLGGRLKITPGFKYAMSNQFYYVNTGHVGANVTAPLPHLSISYQLTPRDQIYVNAEGDYRQPSPGDTGNTVFGNKLPTNQYSISEQLGYRHSGRVLIVDVSAFNDNIVHRLLSRYIGSNLYSVIQAGSQTMRGIDAMVSTQPVAGFSPYASVEYLHATQDSDVAVGGSWLPTKGKQAVAAPRVLANFGLTYDHAGFFGNFSLHYSGPQSVTLMNDQRMPGFVTDTLALGYRFHMPAGSRFAPVMRLNFGNLTGAIVRTGPIGVIYNARATRLADGTILAGQTTSDGAGNSFIVEPRFNMLATLSTSF</sequence>
<dbReference type="Gene3D" id="2.170.130.10">
    <property type="entry name" value="TonB-dependent receptor, plug domain"/>
    <property type="match status" value="1"/>
</dbReference>
<keyword evidence="7" id="KW-0408">Iron</keyword>
<dbReference type="Proteomes" id="UP000565205">
    <property type="component" value="Unassembled WGS sequence"/>
</dbReference>
<keyword evidence="5" id="KW-0812">Transmembrane</keyword>
<dbReference type="EMBL" id="JACHXV010000005">
    <property type="protein sequence ID" value="MBB3173921.1"/>
    <property type="molecule type" value="Genomic_DNA"/>
</dbReference>
<evidence type="ECO:0000256" key="6">
    <source>
        <dbReference type="ARBA" id="ARBA00022729"/>
    </source>
</evidence>
<evidence type="ECO:0000256" key="5">
    <source>
        <dbReference type="ARBA" id="ARBA00022692"/>
    </source>
</evidence>
<dbReference type="SUPFAM" id="SSF56935">
    <property type="entry name" value="Porins"/>
    <property type="match status" value="1"/>
</dbReference>
<keyword evidence="8" id="KW-0406">Ion transport</keyword>
<keyword evidence="9" id="KW-0472">Membrane</keyword>
<evidence type="ECO:0000256" key="1">
    <source>
        <dbReference type="ARBA" id="ARBA00004571"/>
    </source>
</evidence>
<keyword evidence="14" id="KW-0675">Receptor</keyword>
<dbReference type="Gene3D" id="2.40.170.20">
    <property type="entry name" value="TonB-dependent receptor, beta-barrel domain"/>
    <property type="match status" value="1"/>
</dbReference>
<feature type="domain" description="TonB-dependent receptor plug" evidence="12">
    <location>
        <begin position="86"/>
        <end position="182"/>
    </location>
</feature>
<evidence type="ECO:0000313" key="16">
    <source>
        <dbReference type="Proteomes" id="UP000565205"/>
    </source>
</evidence>
<protein>
    <submittedName>
        <fullName evidence="14">TonB-dependent receptor plug domain-containing protein</fullName>
    </submittedName>
</protein>
<keyword evidence="15" id="KW-1185">Reference proteome</keyword>
<dbReference type="PANTHER" id="PTHR32552:SF89">
    <property type="entry name" value="CATECHOLATE SIDEROPHORE RECEPTOR FIU"/>
    <property type="match status" value="1"/>
</dbReference>
<dbReference type="GO" id="GO:0015344">
    <property type="term" value="F:siderophore uptake transmembrane transporter activity"/>
    <property type="evidence" value="ECO:0007669"/>
    <property type="project" value="TreeGrafter"/>
</dbReference>
<dbReference type="InterPro" id="IPR039426">
    <property type="entry name" value="TonB-dep_rcpt-like"/>
</dbReference>
<evidence type="ECO:0000256" key="11">
    <source>
        <dbReference type="SAM" id="SignalP"/>
    </source>
</evidence>
<dbReference type="EMBL" id="JABXXQ010000040">
    <property type="protein sequence ID" value="NVN29484.1"/>
    <property type="molecule type" value="Genomic_DNA"/>
</dbReference>
<evidence type="ECO:0000256" key="7">
    <source>
        <dbReference type="ARBA" id="ARBA00023004"/>
    </source>
</evidence>
<dbReference type="RefSeq" id="WP_176622200.1">
    <property type="nucleotide sequence ID" value="NZ_JABXXQ010000040.1"/>
</dbReference>
<dbReference type="GO" id="GO:0009279">
    <property type="term" value="C:cell outer membrane"/>
    <property type="evidence" value="ECO:0007669"/>
    <property type="project" value="UniProtKB-SubCell"/>
</dbReference>
<organism evidence="14 16">
    <name type="scientific">Endobacter medicaginis</name>
    <dbReference type="NCBI Taxonomy" id="1181271"/>
    <lineage>
        <taxon>Bacteria</taxon>
        <taxon>Pseudomonadati</taxon>
        <taxon>Pseudomonadota</taxon>
        <taxon>Alphaproteobacteria</taxon>
        <taxon>Acetobacterales</taxon>
        <taxon>Acetobacteraceae</taxon>
        <taxon>Endobacter</taxon>
    </lineage>
</organism>
<dbReference type="AlphaFoldDB" id="A0A850NKP0"/>
<evidence type="ECO:0000256" key="9">
    <source>
        <dbReference type="ARBA" id="ARBA00023136"/>
    </source>
</evidence>
<proteinExistence type="predicted"/>
<dbReference type="InterPro" id="IPR012910">
    <property type="entry name" value="Plug_dom"/>
</dbReference>
<accession>A0A850NKP0</accession>
<dbReference type="Pfam" id="PF07715">
    <property type="entry name" value="Plug"/>
    <property type="match status" value="1"/>
</dbReference>
<dbReference type="InterPro" id="IPR036942">
    <property type="entry name" value="Beta-barrel_TonB_sf"/>
</dbReference>